<dbReference type="STRING" id="633807.BW732_00040"/>
<dbReference type="AlphaFoldDB" id="A0A1Q2D347"/>
<dbReference type="RefSeq" id="WP_077274865.1">
    <property type="nucleotide sequence ID" value="NZ_CP019609.1"/>
</dbReference>
<keyword evidence="2" id="KW-1185">Reference proteome</keyword>
<gene>
    <name evidence="1" type="ORF">BW732_00040</name>
</gene>
<name>A0A1Q2D347_9ENTE</name>
<dbReference type="PANTHER" id="PTHR35813">
    <property type="entry name" value="INNER MEMBRANE PROTEIN YBAN"/>
    <property type="match status" value="1"/>
</dbReference>
<dbReference type="GO" id="GO:0005886">
    <property type="term" value="C:plasma membrane"/>
    <property type="evidence" value="ECO:0007669"/>
    <property type="project" value="TreeGrafter"/>
</dbReference>
<dbReference type="InterPro" id="IPR007401">
    <property type="entry name" value="DUF454"/>
</dbReference>
<dbReference type="OrthoDB" id="5690292at2"/>
<reference evidence="1 2" key="1">
    <citation type="journal article" date="2010" name="Int. J. Syst. Evol. Microbiol.">
        <title>Vagococcus penaei sp. nov., isolated from spoilage microbiota of cooked shrimp (Penaeus vannamei).</title>
        <authorList>
            <person name="Jaffres E."/>
            <person name="Prevost H."/>
            <person name="Rossero A."/>
            <person name="Joffraud J.J."/>
            <person name="Dousset X."/>
        </authorList>
    </citation>
    <scope>NUCLEOTIDE SEQUENCE [LARGE SCALE GENOMIC DNA]</scope>
    <source>
        <strain evidence="1 2">CD276</strain>
    </source>
</reference>
<dbReference type="Proteomes" id="UP000188246">
    <property type="component" value="Chromosome"/>
</dbReference>
<dbReference type="KEGG" id="vpi:BW732_00040"/>
<organism evidence="1 2">
    <name type="scientific">Vagococcus penaei</name>
    <dbReference type="NCBI Taxonomy" id="633807"/>
    <lineage>
        <taxon>Bacteria</taxon>
        <taxon>Bacillati</taxon>
        <taxon>Bacillota</taxon>
        <taxon>Bacilli</taxon>
        <taxon>Lactobacillales</taxon>
        <taxon>Enterococcaceae</taxon>
        <taxon>Vagococcus</taxon>
    </lineage>
</organism>
<accession>A0A1Q2D347</accession>
<dbReference type="EMBL" id="CP019609">
    <property type="protein sequence ID" value="AQP52761.1"/>
    <property type="molecule type" value="Genomic_DNA"/>
</dbReference>
<evidence type="ECO:0000313" key="1">
    <source>
        <dbReference type="EMBL" id="AQP52761.1"/>
    </source>
</evidence>
<sequence length="134" mass="15522">MKRTIYFSLGCVTFVLGTIGVFVPILPTVPFYLATSFLWLRSSPKAHAYLIETTWYKKYIQELIVEKQMKTTQLLGILAAVFFILLIPFILVPNTVMRISLIIVFLGHCIFFPLYFNKKQRLNHKSSQKSEIKS</sequence>
<dbReference type="Pfam" id="PF04304">
    <property type="entry name" value="DUF454"/>
    <property type="match status" value="1"/>
</dbReference>
<evidence type="ECO:0000313" key="2">
    <source>
        <dbReference type="Proteomes" id="UP000188246"/>
    </source>
</evidence>
<protein>
    <submittedName>
        <fullName evidence="1">Uncharacterized protein</fullName>
    </submittedName>
</protein>
<dbReference type="PANTHER" id="PTHR35813:SF1">
    <property type="entry name" value="INNER MEMBRANE PROTEIN YBAN"/>
    <property type="match status" value="1"/>
</dbReference>
<proteinExistence type="predicted"/>